<name>A0ABR5XZ57_9PROT</name>
<organism evidence="1 2">
    <name type="scientific">Thalassospira xiamenensis</name>
    <dbReference type="NCBI Taxonomy" id="220697"/>
    <lineage>
        <taxon>Bacteria</taxon>
        <taxon>Pseudomonadati</taxon>
        <taxon>Pseudomonadota</taxon>
        <taxon>Alphaproteobacteria</taxon>
        <taxon>Rhodospirillales</taxon>
        <taxon>Thalassospiraceae</taxon>
        <taxon>Thalassospira</taxon>
    </lineage>
</organism>
<dbReference type="RefSeq" id="WP_063095923.1">
    <property type="nucleotide sequence ID" value="NZ_LPXL01000041.1"/>
</dbReference>
<comment type="caution">
    <text evidence="1">The sequence shown here is derived from an EMBL/GenBank/DDBJ whole genome shotgun (WGS) entry which is preliminary data.</text>
</comment>
<protein>
    <submittedName>
        <fullName evidence="1">Uncharacterized protein</fullName>
    </submittedName>
</protein>
<keyword evidence="2" id="KW-1185">Reference proteome</keyword>
<gene>
    <name evidence="1" type="ORF">AUP40_21350</name>
</gene>
<sequence length="66" mass="7895">MGDQILRLLSNKITDIDFRRDLRHQLRAAPLLEHAKLGWLDEGIARRFGFRDTEMARRLNDKYEIE</sequence>
<accession>A0ABR5XZ57</accession>
<dbReference type="Proteomes" id="UP000076167">
    <property type="component" value="Unassembled WGS sequence"/>
</dbReference>
<evidence type="ECO:0000313" key="2">
    <source>
        <dbReference type="Proteomes" id="UP000076167"/>
    </source>
</evidence>
<dbReference type="EMBL" id="LPXL01000041">
    <property type="protein sequence ID" value="KZD00870.1"/>
    <property type="molecule type" value="Genomic_DNA"/>
</dbReference>
<reference evidence="1 2" key="1">
    <citation type="submission" date="2015-12" db="EMBL/GenBank/DDBJ databases">
        <title>Genome sequence of Thalassospira xiamenensis MCCC 1A03005.</title>
        <authorList>
            <person name="Lu L."/>
            <person name="Lai Q."/>
            <person name="Shao Z."/>
            <person name="Qian P."/>
        </authorList>
    </citation>
    <scope>NUCLEOTIDE SEQUENCE [LARGE SCALE GENOMIC DNA]</scope>
    <source>
        <strain evidence="1 2">MCCC 1A03005</strain>
    </source>
</reference>
<proteinExistence type="predicted"/>
<evidence type="ECO:0000313" key="1">
    <source>
        <dbReference type="EMBL" id="KZD00870.1"/>
    </source>
</evidence>